<sequence length="512" mass="58005">MTTGRGSVSTCSNYSDEDKDKFDEEGTVIAWNTRKPKKKCENPLVESKTDDLDLPWLSATKQSNDSEPDADLEFDSDLSSESVHNIYLHIHEEESRNYTQITTYHGMVRIFNSHTWISLLFWSLVVITCLTLFIIYSANILYKFHRAPTLMETFMFTLDEAQFPNIIACPLLRKLAKRSSESYTFRSRFSYTVLKHNDDFCYKFESTWSIFRNTAAAKISFEQPFIGTALMGYALIFQNPQDRTRGIDYSKAVTMKPGQRLTGVVSALSTSENIKDSTPPIEQWKDRLVINCMPSCNTFDYQIKHTTSKTANGLTVIDLTLNLNSRYRVQRLRIQTVDVLSAVGGGTSLFLGCSCVTLMETFVYLARSVWQTVVGKSGQCGHFAEDEYEAVSDEAVPSKITITRKTEQEEPRTPVEQAGSNALISPSPTERPLRPRTQFLTRLFSVEEESESKQDQETGLPQLIGPSNYLRRAPSILSSAPSSASTSTRIHLIDHRKNRRPSAFHTNVMSHF</sequence>
<accession>A0AA39LH45</accession>
<evidence type="ECO:0000256" key="10">
    <source>
        <dbReference type="ARBA" id="ARBA00023180"/>
    </source>
</evidence>
<evidence type="ECO:0000256" key="14">
    <source>
        <dbReference type="SAM" id="MobiDB-lite"/>
    </source>
</evidence>
<keyword evidence="17" id="KW-1185">Reference proteome</keyword>
<evidence type="ECO:0000256" key="9">
    <source>
        <dbReference type="ARBA" id="ARBA00023136"/>
    </source>
</evidence>
<feature type="compositionally biased region" description="Polar residues" evidence="14">
    <location>
        <begin position="418"/>
        <end position="428"/>
    </location>
</feature>
<keyword evidence="8 13" id="KW-0406">Ion transport</keyword>
<keyword evidence="11 13" id="KW-0739">Sodium transport</keyword>
<gene>
    <name evidence="16" type="ORF">QR680_001951</name>
</gene>
<feature type="region of interest" description="Disordered" evidence="14">
    <location>
        <begin position="1"/>
        <end position="20"/>
    </location>
</feature>
<dbReference type="Pfam" id="PF00858">
    <property type="entry name" value="ASC"/>
    <property type="match status" value="2"/>
</dbReference>
<name>A0AA39LH45_9BILA</name>
<evidence type="ECO:0000256" key="6">
    <source>
        <dbReference type="ARBA" id="ARBA00022989"/>
    </source>
</evidence>
<feature type="compositionally biased region" description="Polar residues" evidence="14">
    <location>
        <begin position="1"/>
        <end position="14"/>
    </location>
</feature>
<dbReference type="Gene3D" id="1.10.287.770">
    <property type="entry name" value="YojJ-like"/>
    <property type="match status" value="1"/>
</dbReference>
<organism evidence="16 17">
    <name type="scientific">Steinernema hermaphroditum</name>
    <dbReference type="NCBI Taxonomy" id="289476"/>
    <lineage>
        <taxon>Eukaryota</taxon>
        <taxon>Metazoa</taxon>
        <taxon>Ecdysozoa</taxon>
        <taxon>Nematoda</taxon>
        <taxon>Chromadorea</taxon>
        <taxon>Rhabditida</taxon>
        <taxon>Tylenchina</taxon>
        <taxon>Panagrolaimomorpha</taxon>
        <taxon>Strongyloidoidea</taxon>
        <taxon>Steinernematidae</taxon>
        <taxon>Steinernema</taxon>
    </lineage>
</organism>
<evidence type="ECO:0000313" key="17">
    <source>
        <dbReference type="Proteomes" id="UP001175271"/>
    </source>
</evidence>
<dbReference type="EMBL" id="JAUCMV010000005">
    <property type="protein sequence ID" value="KAK0397038.1"/>
    <property type="molecule type" value="Genomic_DNA"/>
</dbReference>
<evidence type="ECO:0000256" key="13">
    <source>
        <dbReference type="RuleBase" id="RU000679"/>
    </source>
</evidence>
<evidence type="ECO:0000256" key="7">
    <source>
        <dbReference type="ARBA" id="ARBA00023053"/>
    </source>
</evidence>
<proteinExistence type="inferred from homology"/>
<protein>
    <submittedName>
        <fullName evidence="16">Uncharacterized protein</fullName>
    </submittedName>
</protein>
<feature type="region of interest" description="Disordered" evidence="14">
    <location>
        <begin position="403"/>
        <end position="467"/>
    </location>
</feature>
<evidence type="ECO:0000256" key="5">
    <source>
        <dbReference type="ARBA" id="ARBA00022692"/>
    </source>
</evidence>
<comment type="similarity">
    <text evidence="2 13">Belongs to the amiloride-sensitive sodium channel (TC 1.A.6) family.</text>
</comment>
<dbReference type="GO" id="GO:0016020">
    <property type="term" value="C:membrane"/>
    <property type="evidence" value="ECO:0007669"/>
    <property type="project" value="UniProtKB-SubCell"/>
</dbReference>
<keyword evidence="4 13" id="KW-0894">Sodium channel</keyword>
<feature type="compositionally biased region" description="Basic and acidic residues" evidence="14">
    <location>
        <begin position="404"/>
        <end position="413"/>
    </location>
</feature>
<keyword evidence="12 13" id="KW-0407">Ion channel</keyword>
<dbReference type="AlphaFoldDB" id="A0AA39LH45"/>
<keyword evidence="7" id="KW-0915">Sodium</keyword>
<evidence type="ECO:0000256" key="1">
    <source>
        <dbReference type="ARBA" id="ARBA00004141"/>
    </source>
</evidence>
<evidence type="ECO:0000256" key="2">
    <source>
        <dbReference type="ARBA" id="ARBA00007193"/>
    </source>
</evidence>
<keyword evidence="9 15" id="KW-0472">Membrane</keyword>
<evidence type="ECO:0000313" key="16">
    <source>
        <dbReference type="EMBL" id="KAK0397038.1"/>
    </source>
</evidence>
<evidence type="ECO:0000256" key="11">
    <source>
        <dbReference type="ARBA" id="ARBA00023201"/>
    </source>
</evidence>
<dbReference type="GO" id="GO:0005272">
    <property type="term" value="F:sodium channel activity"/>
    <property type="evidence" value="ECO:0007669"/>
    <property type="project" value="UniProtKB-KW"/>
</dbReference>
<reference evidence="16" key="1">
    <citation type="submission" date="2023-06" db="EMBL/GenBank/DDBJ databases">
        <title>Genomic analysis of the entomopathogenic nematode Steinernema hermaphroditum.</title>
        <authorList>
            <person name="Schwarz E.M."/>
            <person name="Heppert J.K."/>
            <person name="Baniya A."/>
            <person name="Schwartz H.T."/>
            <person name="Tan C.-H."/>
            <person name="Antoshechkin I."/>
            <person name="Sternberg P.W."/>
            <person name="Goodrich-Blair H."/>
            <person name="Dillman A.R."/>
        </authorList>
    </citation>
    <scope>NUCLEOTIDE SEQUENCE</scope>
    <source>
        <strain evidence="16">PS9179</strain>
        <tissue evidence="16">Whole animal</tissue>
    </source>
</reference>
<keyword evidence="3 13" id="KW-0813">Transport</keyword>
<keyword evidence="10" id="KW-0325">Glycoprotein</keyword>
<evidence type="ECO:0000256" key="8">
    <source>
        <dbReference type="ARBA" id="ARBA00023065"/>
    </source>
</evidence>
<evidence type="ECO:0000256" key="3">
    <source>
        <dbReference type="ARBA" id="ARBA00022448"/>
    </source>
</evidence>
<keyword evidence="6 15" id="KW-1133">Transmembrane helix</keyword>
<dbReference type="Proteomes" id="UP001175271">
    <property type="component" value="Unassembled WGS sequence"/>
</dbReference>
<keyword evidence="5 13" id="KW-0812">Transmembrane</keyword>
<evidence type="ECO:0000256" key="4">
    <source>
        <dbReference type="ARBA" id="ARBA00022461"/>
    </source>
</evidence>
<comment type="subcellular location">
    <subcellularLocation>
        <location evidence="1">Membrane</location>
        <topology evidence="1">Multi-pass membrane protein</topology>
    </subcellularLocation>
</comment>
<evidence type="ECO:0000256" key="15">
    <source>
        <dbReference type="SAM" id="Phobius"/>
    </source>
</evidence>
<feature type="transmembrane region" description="Helical" evidence="15">
    <location>
        <begin position="119"/>
        <end position="142"/>
    </location>
</feature>
<comment type="caution">
    <text evidence="16">The sequence shown here is derived from an EMBL/GenBank/DDBJ whole genome shotgun (WGS) entry which is preliminary data.</text>
</comment>
<dbReference type="InterPro" id="IPR001873">
    <property type="entry name" value="ENaC"/>
</dbReference>
<evidence type="ECO:0000256" key="12">
    <source>
        <dbReference type="ARBA" id="ARBA00023303"/>
    </source>
</evidence>